<keyword evidence="2" id="KW-1185">Reference proteome</keyword>
<evidence type="ECO:0000313" key="1">
    <source>
        <dbReference type="EMBL" id="KTD72050.1"/>
    </source>
</evidence>
<proteinExistence type="predicted"/>
<gene>
    <name evidence="1" type="ORF">Lstg_2668</name>
</gene>
<evidence type="ECO:0000313" key="2">
    <source>
        <dbReference type="Proteomes" id="UP000054820"/>
    </source>
</evidence>
<organism evidence="1 2">
    <name type="scientific">Legionella steigerwaltii</name>
    <dbReference type="NCBI Taxonomy" id="460"/>
    <lineage>
        <taxon>Bacteria</taxon>
        <taxon>Pseudomonadati</taxon>
        <taxon>Pseudomonadota</taxon>
        <taxon>Gammaproteobacteria</taxon>
        <taxon>Legionellales</taxon>
        <taxon>Legionellaceae</taxon>
        <taxon>Legionella</taxon>
    </lineage>
</organism>
<reference evidence="1 2" key="1">
    <citation type="submission" date="2015-11" db="EMBL/GenBank/DDBJ databases">
        <title>Genomic analysis of 38 Legionella species identifies large and diverse effector repertoires.</title>
        <authorList>
            <person name="Burstein D."/>
            <person name="Amaro F."/>
            <person name="Zusman T."/>
            <person name="Lifshitz Z."/>
            <person name="Cohen O."/>
            <person name="Gilbert J.A."/>
            <person name="Pupko T."/>
            <person name="Shuman H.A."/>
            <person name="Segal G."/>
        </authorList>
    </citation>
    <scope>NUCLEOTIDE SEQUENCE [LARGE SCALE GENOMIC DNA]</scope>
    <source>
        <strain evidence="1 2">SC-18-C9</strain>
    </source>
</reference>
<accession>A0ABR5RUB1</accession>
<sequence length="107" mass="12310">MIICKPIYLVNMQVVPFFSINKVSVVCLYRETMNTLKELSIDLSNLLKLISPERLGGKNITEQLELLQTLEEIKELITLFEQDDRPLTPENVKPNLFITRSKCGRVS</sequence>
<protein>
    <submittedName>
        <fullName evidence="1">Uncharacterized protein</fullName>
    </submittedName>
</protein>
<dbReference type="EMBL" id="LNYZ01000026">
    <property type="protein sequence ID" value="KTD72050.1"/>
    <property type="molecule type" value="Genomic_DNA"/>
</dbReference>
<name>A0ABR5RUB1_9GAMM</name>
<comment type="caution">
    <text evidence="1">The sequence shown here is derived from an EMBL/GenBank/DDBJ whole genome shotgun (WGS) entry which is preliminary data.</text>
</comment>
<dbReference type="Proteomes" id="UP000054820">
    <property type="component" value="Unassembled WGS sequence"/>
</dbReference>